<gene>
    <name evidence="3" type="ORF">C6P11_06715</name>
</gene>
<dbReference type="OrthoDB" id="2149639at2"/>
<accession>A0A4Z0RZG6</accession>
<name>A0A4Z0RZG6_WEICO</name>
<proteinExistence type="predicted"/>
<dbReference type="RefSeq" id="WP_135519722.1">
    <property type="nucleotide sequence ID" value="NZ_PVSN01000044.1"/>
</dbReference>
<reference evidence="3 4" key="1">
    <citation type="submission" date="2018-03" db="EMBL/GenBank/DDBJ databases">
        <title>Genome sequencing of Weissella confusa isolates.</title>
        <authorList>
            <person name="Kajala I."/>
            <person name="Baruah R."/>
            <person name="Bergsveinson J."/>
            <person name="Juvonen R."/>
            <person name="Ziola B."/>
        </authorList>
    </citation>
    <scope>NUCLEOTIDE SEQUENCE [LARGE SCALE GENOMIC DNA]</scope>
    <source>
        <strain evidence="3 4">VTT E-062653</strain>
    </source>
</reference>
<keyword evidence="2" id="KW-1133">Transmembrane helix</keyword>
<dbReference type="Proteomes" id="UP000297646">
    <property type="component" value="Unassembled WGS sequence"/>
</dbReference>
<comment type="caution">
    <text evidence="3">The sequence shown here is derived from an EMBL/GenBank/DDBJ whole genome shotgun (WGS) entry which is preliminary data.</text>
</comment>
<keyword evidence="2" id="KW-0472">Membrane</keyword>
<feature type="transmembrane region" description="Helical" evidence="2">
    <location>
        <begin position="7"/>
        <end position="26"/>
    </location>
</feature>
<feature type="region of interest" description="Disordered" evidence="1">
    <location>
        <begin position="46"/>
        <end position="70"/>
    </location>
</feature>
<dbReference type="AlphaFoldDB" id="A0A4Z0RZG6"/>
<organism evidence="3 4">
    <name type="scientific">Weissella confusa</name>
    <name type="common">Lactobacillus confusus</name>
    <dbReference type="NCBI Taxonomy" id="1583"/>
    <lineage>
        <taxon>Bacteria</taxon>
        <taxon>Bacillati</taxon>
        <taxon>Bacillota</taxon>
        <taxon>Bacilli</taxon>
        <taxon>Lactobacillales</taxon>
        <taxon>Lactobacillaceae</taxon>
        <taxon>Weissella</taxon>
    </lineage>
</organism>
<evidence type="ECO:0000256" key="1">
    <source>
        <dbReference type="SAM" id="MobiDB-lite"/>
    </source>
</evidence>
<feature type="compositionally biased region" description="Polar residues" evidence="1">
    <location>
        <begin position="58"/>
        <end position="70"/>
    </location>
</feature>
<evidence type="ECO:0000313" key="3">
    <source>
        <dbReference type="EMBL" id="TGE72068.1"/>
    </source>
</evidence>
<evidence type="ECO:0000256" key="2">
    <source>
        <dbReference type="SAM" id="Phobius"/>
    </source>
</evidence>
<protein>
    <submittedName>
        <fullName evidence="3">Uncharacterized protein</fullName>
    </submittedName>
</protein>
<keyword evidence="2" id="KW-0812">Transmembrane</keyword>
<evidence type="ECO:0000313" key="4">
    <source>
        <dbReference type="Proteomes" id="UP000297646"/>
    </source>
</evidence>
<dbReference type="EMBL" id="PVSN01000044">
    <property type="protein sequence ID" value="TGE72068.1"/>
    <property type="molecule type" value="Genomic_DNA"/>
</dbReference>
<sequence length="248" mass="27168">MQKRLGWLIFSLLLVVVGSVMVFFYFTGHMQTRVNTIAEEKFTKQFKSPTGDDDSMSGAGNQPTATDQASSNFVGTAQLTEVGQYRLTADGIEQKLVKMKTLNKYMTDGDFTYHITGVALVRERARDNHALQIARRLYNDHGLSSEYYTLTLSYTIANDSAKTVVTRGVTAATYKNKVAMSMLTGLVNSGLATTSGVISGGSSTAMMTALVPKEYGKKVNRVDLQFSALFDSNGLQVTKPTRTMTVTF</sequence>